<comment type="caution">
    <text evidence="2">The sequence shown here is derived from an EMBL/GenBank/DDBJ whole genome shotgun (WGS) entry which is preliminary data.</text>
</comment>
<sequence>MIDASVVICAFTLDRWDDLNAAIASVRNQTRPAREIILVVDNNVALLERAGRGIEGVIVTANTNVRGLCGGRMTGAGLATAPVVAFLDDDAMADERWLEELLVPYADPRVLGVGGRIEPLWRKPRPWWFPPEFNWIVGCTYRGMRVREGGQVRNMIGANMSVRADVLHGCGGFAGQMGRIGGGKGSANTCDDTEFCIRAAKKFGGVWIHKPEASVRHVVTAERTTWKYFLHRSRMEGTSKAVLAGLAGARDGLASERLYVLTLARSVLEYAATGKIGQAFAICAGFATTLIAYARARARAALEIASERKRATSGT</sequence>
<dbReference type="CDD" id="cd00761">
    <property type="entry name" value="Glyco_tranf_GTA_type"/>
    <property type="match status" value="1"/>
</dbReference>
<dbReference type="SUPFAM" id="SSF53448">
    <property type="entry name" value="Nucleotide-diphospho-sugar transferases"/>
    <property type="match status" value="1"/>
</dbReference>
<feature type="domain" description="Glycosyltransferase 2-like" evidence="1">
    <location>
        <begin position="5"/>
        <end position="167"/>
    </location>
</feature>
<evidence type="ECO:0000259" key="1">
    <source>
        <dbReference type="Pfam" id="PF00535"/>
    </source>
</evidence>
<dbReference type="AlphaFoldDB" id="A0A4Q1VN18"/>
<name>A0A4Q1VN18_9BRAD</name>
<keyword evidence="3" id="KW-1185">Reference proteome</keyword>
<dbReference type="Pfam" id="PF00535">
    <property type="entry name" value="Glycos_transf_2"/>
    <property type="match status" value="1"/>
</dbReference>
<evidence type="ECO:0000313" key="3">
    <source>
        <dbReference type="Proteomes" id="UP000290819"/>
    </source>
</evidence>
<gene>
    <name evidence="2" type="ORF">B5V03_00885</name>
</gene>
<organism evidence="2 3">
    <name type="scientific">Bradyrhizobium betae</name>
    <dbReference type="NCBI Taxonomy" id="244734"/>
    <lineage>
        <taxon>Bacteria</taxon>
        <taxon>Pseudomonadati</taxon>
        <taxon>Pseudomonadota</taxon>
        <taxon>Alphaproteobacteria</taxon>
        <taxon>Hyphomicrobiales</taxon>
        <taxon>Nitrobacteraceae</taxon>
        <taxon>Bradyrhizobium</taxon>
    </lineage>
</organism>
<dbReference type="InterPro" id="IPR029044">
    <property type="entry name" value="Nucleotide-diphossugar_trans"/>
</dbReference>
<dbReference type="RefSeq" id="WP_129267395.1">
    <property type="nucleotide sequence ID" value="NZ_MZXW01000004.1"/>
</dbReference>
<reference evidence="2 3" key="1">
    <citation type="submission" date="2017-03" db="EMBL/GenBank/DDBJ databases">
        <authorList>
            <person name="Safronova V.I."/>
            <person name="Sazanova A.L."/>
            <person name="Chirak E.R."/>
        </authorList>
    </citation>
    <scope>NUCLEOTIDE SEQUENCE [LARGE SCALE GENOMIC DNA]</scope>
    <source>
        <strain evidence="2 3">Opo-243</strain>
    </source>
</reference>
<dbReference type="OrthoDB" id="9801954at2"/>
<protein>
    <recommendedName>
        <fullName evidence="1">Glycosyltransferase 2-like domain-containing protein</fullName>
    </recommendedName>
</protein>
<accession>A0A4Q1VN18</accession>
<dbReference type="Proteomes" id="UP000290819">
    <property type="component" value="Unassembled WGS sequence"/>
</dbReference>
<dbReference type="EMBL" id="MZXW01000004">
    <property type="protein sequence ID" value="RXT54055.1"/>
    <property type="molecule type" value="Genomic_DNA"/>
</dbReference>
<dbReference type="PANTHER" id="PTHR43685">
    <property type="entry name" value="GLYCOSYLTRANSFERASE"/>
    <property type="match status" value="1"/>
</dbReference>
<dbReference type="Gene3D" id="3.90.550.10">
    <property type="entry name" value="Spore Coat Polysaccharide Biosynthesis Protein SpsA, Chain A"/>
    <property type="match status" value="1"/>
</dbReference>
<dbReference type="InterPro" id="IPR001173">
    <property type="entry name" value="Glyco_trans_2-like"/>
</dbReference>
<evidence type="ECO:0000313" key="2">
    <source>
        <dbReference type="EMBL" id="RXT54055.1"/>
    </source>
</evidence>
<dbReference type="InterPro" id="IPR050834">
    <property type="entry name" value="Glycosyltransf_2"/>
</dbReference>
<dbReference type="PANTHER" id="PTHR43685:SF2">
    <property type="entry name" value="GLYCOSYLTRANSFERASE 2-LIKE DOMAIN-CONTAINING PROTEIN"/>
    <property type="match status" value="1"/>
</dbReference>
<proteinExistence type="predicted"/>